<dbReference type="VEuPathDB" id="VectorBase:ISCI020020"/>
<dbReference type="InParanoid" id="B7PY89"/>
<dbReference type="EnsemblMetazoa" id="ISCW020020-RA">
    <property type="protein sequence ID" value="ISCW020020-PA"/>
    <property type="gene ID" value="ISCW020020"/>
</dbReference>
<dbReference type="Gene3D" id="3.80.10.10">
    <property type="entry name" value="Ribonuclease Inhibitor"/>
    <property type="match status" value="1"/>
</dbReference>
<dbReference type="STRING" id="6945.B7PY89"/>
<name>B7PY89_IXOSC</name>
<keyword evidence="3" id="KW-1185">Reference proteome</keyword>
<dbReference type="AlphaFoldDB" id="B7PY89"/>
<dbReference type="EMBL" id="DS818475">
    <property type="protein sequence ID" value="EEC11561.1"/>
    <property type="molecule type" value="Genomic_DNA"/>
</dbReference>
<dbReference type="InterPro" id="IPR032675">
    <property type="entry name" value="LRR_dom_sf"/>
</dbReference>
<reference evidence="1 3" key="1">
    <citation type="submission" date="2008-03" db="EMBL/GenBank/DDBJ databases">
        <title>Annotation of Ixodes scapularis.</title>
        <authorList>
            <consortium name="Ixodes scapularis Genome Project Consortium"/>
            <person name="Caler E."/>
            <person name="Hannick L.I."/>
            <person name="Bidwell S."/>
            <person name="Joardar V."/>
            <person name="Thiagarajan M."/>
            <person name="Amedeo P."/>
            <person name="Galinsky K.J."/>
            <person name="Schobel S."/>
            <person name="Inman J."/>
            <person name="Hostetler J."/>
            <person name="Miller J."/>
            <person name="Hammond M."/>
            <person name="Megy K."/>
            <person name="Lawson D."/>
            <person name="Kodira C."/>
            <person name="Sutton G."/>
            <person name="Meyer J."/>
            <person name="Hill C.A."/>
            <person name="Birren B."/>
            <person name="Nene V."/>
            <person name="Collins F."/>
            <person name="Alarcon-Chaidez F."/>
            <person name="Wikel S."/>
            <person name="Strausberg R."/>
        </authorList>
    </citation>
    <scope>NUCLEOTIDE SEQUENCE [LARGE SCALE GENOMIC DNA]</scope>
    <source>
        <strain evidence="3">Wikel</strain>
        <strain evidence="1">Wikel colony</strain>
    </source>
</reference>
<dbReference type="PaxDb" id="6945-B7PY89"/>
<evidence type="ECO:0000313" key="3">
    <source>
        <dbReference type="Proteomes" id="UP000001555"/>
    </source>
</evidence>
<organism>
    <name type="scientific">Ixodes scapularis</name>
    <name type="common">Black-legged tick</name>
    <name type="synonym">Deer tick</name>
    <dbReference type="NCBI Taxonomy" id="6945"/>
    <lineage>
        <taxon>Eukaryota</taxon>
        <taxon>Metazoa</taxon>
        <taxon>Ecdysozoa</taxon>
        <taxon>Arthropoda</taxon>
        <taxon>Chelicerata</taxon>
        <taxon>Arachnida</taxon>
        <taxon>Acari</taxon>
        <taxon>Parasitiformes</taxon>
        <taxon>Ixodida</taxon>
        <taxon>Ixodoidea</taxon>
        <taxon>Ixodidae</taxon>
        <taxon>Ixodinae</taxon>
        <taxon>Ixodes</taxon>
    </lineage>
</organism>
<accession>B7PY89</accession>
<dbReference type="HOGENOM" id="CLU_096940_0_0_1"/>
<evidence type="ECO:0000313" key="2">
    <source>
        <dbReference type="EnsemblMetazoa" id="ISCW020020-PA"/>
    </source>
</evidence>
<proteinExistence type="predicted"/>
<reference evidence="2" key="2">
    <citation type="submission" date="2020-05" db="UniProtKB">
        <authorList>
            <consortium name="EnsemblMetazoa"/>
        </authorList>
    </citation>
    <scope>IDENTIFICATION</scope>
    <source>
        <strain evidence="2">wikel</strain>
    </source>
</reference>
<evidence type="ECO:0000313" key="1">
    <source>
        <dbReference type="EMBL" id="EEC11561.1"/>
    </source>
</evidence>
<protein>
    <submittedName>
        <fullName evidence="1 2">Secreted protein, putative</fullName>
    </submittedName>
</protein>
<sequence length="158" mass="18319">MKVWLMLENCSMDYLSPGTFVNTSASILKFKDVQLGSFVEPRSNYNPFEGLEDTLEAMDFSHNSSLPESWAMLSGMHRMEELRLFKMARLNLTRDYNELPQTMKLVAVVRSTIERVDDDWLASLRNLEKVAILRSNLVTFSRSMLPRPAPKLWRLTLE</sequence>
<gene>
    <name evidence="1" type="ORF">IscW_ISCW020020</name>
</gene>
<dbReference type="VEuPathDB" id="VectorBase:ISCW020020"/>
<dbReference type="EMBL" id="ABJB010643447">
    <property type="status" value="NOT_ANNOTATED_CDS"/>
    <property type="molecule type" value="Genomic_DNA"/>
</dbReference>
<dbReference type="Proteomes" id="UP000001555">
    <property type="component" value="Unassembled WGS sequence"/>
</dbReference>